<dbReference type="EMBL" id="MT939486">
    <property type="protein sequence ID" value="QOI71480.1"/>
    <property type="molecule type" value="Genomic_DNA"/>
</dbReference>
<evidence type="ECO:0000313" key="3">
    <source>
        <dbReference type="Proteomes" id="UP000594095"/>
    </source>
</evidence>
<protein>
    <recommendedName>
        <fullName evidence="1">HNH nuclease domain-containing protein</fullName>
    </recommendedName>
</protein>
<accession>A0A7L8ZMK8</accession>
<gene>
    <name evidence="2" type="ORF">pEaSNUABM12_00572</name>
</gene>
<evidence type="ECO:0000259" key="1">
    <source>
        <dbReference type="SMART" id="SM00507"/>
    </source>
</evidence>
<reference evidence="2 3" key="1">
    <citation type="submission" date="2020-08" db="EMBL/GenBank/DDBJ databases">
        <title>Complete genome sequence of Erwinia phage pEa_SNUABM_12.</title>
        <authorList>
            <person name="Kim S.G."/>
            <person name="Lee S.B."/>
            <person name="Park S.C."/>
        </authorList>
    </citation>
    <scope>NUCLEOTIDE SEQUENCE [LARGE SCALE GENOMIC DNA]</scope>
</reference>
<name>A0A7L8ZMK8_9CAUD</name>
<feature type="domain" description="HNH nuclease" evidence="1">
    <location>
        <begin position="122"/>
        <end position="170"/>
    </location>
</feature>
<evidence type="ECO:0000313" key="2">
    <source>
        <dbReference type="EMBL" id="QOI71480.1"/>
    </source>
</evidence>
<proteinExistence type="predicted"/>
<sequence length="198" mass="22999">MKINFTKEQLLKASIGITRKVHLYRNLGIANTNSTTSNKIKQLCLDNGIDIEQIIHDNLYEYKSCPVCGNEFKVSKQYETHSPKTTCSHSCSNTYFRSGINNGSHTKALSTDKIRKAKENSQYRTLCFHYHEKKCVVCGEENIVAVHHYDENHYNNEPSNLIPLCPTHHVYMHSNFKHLIEEQVHQYVLNWKQTNETQ</sequence>
<dbReference type="Proteomes" id="UP000594095">
    <property type="component" value="Genome"/>
</dbReference>
<organism evidence="2 3">
    <name type="scientific">Erwinia phage pEa_SNUABM_12</name>
    <dbReference type="NCBI Taxonomy" id="2768773"/>
    <lineage>
        <taxon>Viruses</taxon>
        <taxon>Duplodnaviria</taxon>
        <taxon>Heunggongvirae</taxon>
        <taxon>Uroviricota</taxon>
        <taxon>Caudoviricetes</taxon>
        <taxon>Eneladusvirus</taxon>
        <taxon>Eneladusvirus BF</taxon>
    </lineage>
</organism>
<dbReference type="SMART" id="SM00507">
    <property type="entry name" value="HNHc"/>
    <property type="match status" value="1"/>
</dbReference>
<dbReference type="InterPro" id="IPR003615">
    <property type="entry name" value="HNH_nuc"/>
</dbReference>